<evidence type="ECO:0000313" key="1">
    <source>
        <dbReference type="EMBL" id="KAF3887553.1"/>
    </source>
</evidence>
<evidence type="ECO:0000313" key="2">
    <source>
        <dbReference type="EMBL" id="KIE11680.1"/>
    </source>
</evidence>
<evidence type="ECO:0000313" key="3">
    <source>
        <dbReference type="Proteomes" id="UP000029738"/>
    </source>
</evidence>
<reference evidence="1" key="2">
    <citation type="submission" date="2019-11" db="EMBL/GenBank/DDBJ databases">
        <title>Improved Assembly of Tolypothrix boutellei genome.</title>
        <authorList>
            <person name="Sarangi A.N."/>
            <person name="Mukherjee M."/>
            <person name="Ghosh S."/>
            <person name="Singh D."/>
            <person name="Das A."/>
            <person name="Kant S."/>
            <person name="Prusty A."/>
            <person name="Tripathy S."/>
        </authorList>
    </citation>
    <scope>NUCLEOTIDE SEQUENCE</scope>
    <source>
        <strain evidence="1">VB521301</strain>
    </source>
</reference>
<name>A0A0C1RI64_9CYAN</name>
<sequence length="172" mass="19307">MAKLYKYRGPENIRLSVAGYPVGTRIKSVDDLKRWINQTQQKPNIGGAIAATFMVDSEGYICVADRHSEHVACAGGKSVLSAGEIFFAYNKQNFEVLEITNQSTGYCPEPESWSQVEKALEQIPIPHPGHFSTEFIFRRCPVCRQVNIVKNNLFLCAVCNTNLPKIWNLSPE</sequence>
<dbReference type="AlphaFoldDB" id="A0A0C1RI64"/>
<protein>
    <submittedName>
        <fullName evidence="2">Uncharacterized protein</fullName>
    </submittedName>
</protein>
<dbReference type="EMBL" id="JHEG04000001">
    <property type="protein sequence ID" value="KAF3887553.1"/>
    <property type="molecule type" value="Genomic_DNA"/>
</dbReference>
<dbReference type="OrthoDB" id="189103at2"/>
<reference evidence="2" key="1">
    <citation type="journal article" date="2015" name="Genome Announc.">
        <title>Draft Genome Sequence of Tolypothrix boutellei Strain VB521301.</title>
        <authorList>
            <person name="Chandrababunaidu M.M."/>
            <person name="Singh D."/>
            <person name="Sen D."/>
            <person name="Bhan S."/>
            <person name="Das S."/>
            <person name="Gupta A."/>
            <person name="Adhikary S.P."/>
            <person name="Tripathy S."/>
        </authorList>
    </citation>
    <scope>NUCLEOTIDE SEQUENCE</scope>
    <source>
        <strain evidence="2">VB521301</strain>
    </source>
</reference>
<keyword evidence="3" id="KW-1185">Reference proteome</keyword>
<accession>A0A0C1RI64</accession>
<proteinExistence type="predicted"/>
<dbReference type="EMBL" id="JHEG02000043">
    <property type="protein sequence ID" value="KIE11680.1"/>
    <property type="molecule type" value="Genomic_DNA"/>
</dbReference>
<gene>
    <name evidence="2" type="ORF">DA73_0214350</name>
    <name evidence="1" type="ORF">DA73_0400020230</name>
</gene>
<comment type="caution">
    <text evidence="2">The sequence shown here is derived from an EMBL/GenBank/DDBJ whole genome shotgun (WGS) entry which is preliminary data.</text>
</comment>
<dbReference type="RefSeq" id="WP_038087544.1">
    <property type="nucleotide sequence ID" value="NZ_JHEG04000001.1"/>
</dbReference>
<dbReference type="Proteomes" id="UP000029738">
    <property type="component" value="Unassembled WGS sequence"/>
</dbReference>
<organism evidence="2">
    <name type="scientific">Tolypothrix bouteillei VB521301</name>
    <dbReference type="NCBI Taxonomy" id="1479485"/>
    <lineage>
        <taxon>Bacteria</taxon>
        <taxon>Bacillati</taxon>
        <taxon>Cyanobacteriota</taxon>
        <taxon>Cyanophyceae</taxon>
        <taxon>Nostocales</taxon>
        <taxon>Tolypothrichaceae</taxon>
        <taxon>Tolypothrix</taxon>
    </lineage>
</organism>